<dbReference type="InterPro" id="IPR029066">
    <property type="entry name" value="PLP-binding_barrel"/>
</dbReference>
<proteinExistence type="inferred from homology"/>
<dbReference type="Gene3D" id="2.40.37.20">
    <property type="entry name" value="D-serine dehydratase-like domain"/>
    <property type="match status" value="1"/>
</dbReference>
<reference evidence="4 5" key="1">
    <citation type="submission" date="2018-02" db="EMBL/GenBank/DDBJ databases">
        <title>The draft genome of Phyllobacterium myrsinacearum DSM5892.</title>
        <authorList>
            <person name="Li L."/>
            <person name="Liu L."/>
            <person name="Zhang X."/>
            <person name="Wang T."/>
        </authorList>
    </citation>
    <scope>NUCLEOTIDE SEQUENCE [LARGE SCALE GENOMIC DNA]</scope>
    <source>
        <strain evidence="4 5">DSM 5892</strain>
    </source>
</reference>
<comment type="similarity">
    <text evidence="1">Belongs to the DSD1 family.</text>
</comment>
<dbReference type="OrthoDB" id="9811417at2"/>
<dbReference type="InterPro" id="IPR042208">
    <property type="entry name" value="D-ser_dehydrat-like_sf"/>
</dbReference>
<protein>
    <recommendedName>
        <fullName evidence="3">D-serine dehydratase-like domain-containing protein</fullName>
    </recommendedName>
</protein>
<keyword evidence="5" id="KW-1185">Reference proteome</keyword>
<organism evidence="4 5">
    <name type="scientific">Phyllobacterium myrsinacearum</name>
    <dbReference type="NCBI Taxonomy" id="28101"/>
    <lineage>
        <taxon>Bacteria</taxon>
        <taxon>Pseudomonadati</taxon>
        <taxon>Pseudomonadota</taxon>
        <taxon>Alphaproteobacteria</taxon>
        <taxon>Hyphomicrobiales</taxon>
        <taxon>Phyllobacteriaceae</taxon>
        <taxon>Phyllobacterium</taxon>
    </lineage>
</organism>
<evidence type="ECO:0000256" key="2">
    <source>
        <dbReference type="ARBA" id="ARBA00023239"/>
    </source>
</evidence>
<sequence>MTFNVDSLAALMLDDSIKSFPFGKRMPLGDVGRQHWNVLAGDVPLPAAVIRADALAHNSRWMQRFVTDRGALIAPHVKTTMCPQIMARQIADGAWGLTVATVHQMRVCRQFGAQRIILANQAVGAAELDAIAGMLEAPDLDFMMIADSIEGVTAIADAARRNHLTRPVKLLVERGYSGGRTGCRTNGIATELAHHIRATPDVCLAGIEAFEGLIKAKSGAPEQAVTAFVAEIAALAQSFREQGLFGTEEPIVTAGGSSYYHIVIEQLAKAGMRVVTRSGCYVTHDSGLYHNHHTQLKSILGEEDGLRRALEIWAYVQSVPEPGLALLTAGRRDCGTDAGLPVPLLMANADTGVRDLPDGCAIIDINDQHCFMRFDPGLKLAYGDRIGLGISHPCTTFDKWDIMYLVDEDYNILDVFKTFF</sequence>
<dbReference type="InterPro" id="IPR026956">
    <property type="entry name" value="D-ser_dehydrat-like_dom"/>
</dbReference>
<evidence type="ECO:0000313" key="5">
    <source>
        <dbReference type="Proteomes" id="UP000238563"/>
    </source>
</evidence>
<dbReference type="AlphaFoldDB" id="A0A2S9JQ86"/>
<comment type="caution">
    <text evidence="4">The sequence shown here is derived from an EMBL/GenBank/DDBJ whole genome shotgun (WGS) entry which is preliminary data.</text>
</comment>
<dbReference type="EMBL" id="PVBT01000002">
    <property type="protein sequence ID" value="PRD55345.1"/>
    <property type="molecule type" value="Genomic_DNA"/>
</dbReference>
<dbReference type="Gene3D" id="3.20.20.10">
    <property type="entry name" value="Alanine racemase"/>
    <property type="match status" value="1"/>
</dbReference>
<keyword evidence="2" id="KW-0456">Lyase</keyword>
<dbReference type="InterPro" id="IPR051466">
    <property type="entry name" value="D-amino_acid_metab_enzyme"/>
</dbReference>
<dbReference type="GO" id="GO:0016829">
    <property type="term" value="F:lyase activity"/>
    <property type="evidence" value="ECO:0007669"/>
    <property type="project" value="UniProtKB-KW"/>
</dbReference>
<dbReference type="SUPFAM" id="SSF51419">
    <property type="entry name" value="PLP-binding barrel"/>
    <property type="match status" value="1"/>
</dbReference>
<evidence type="ECO:0000256" key="1">
    <source>
        <dbReference type="ARBA" id="ARBA00005323"/>
    </source>
</evidence>
<evidence type="ECO:0000259" key="3">
    <source>
        <dbReference type="SMART" id="SM01119"/>
    </source>
</evidence>
<dbReference type="PANTHER" id="PTHR28004">
    <property type="entry name" value="ZGC:162816-RELATED"/>
    <property type="match status" value="1"/>
</dbReference>
<dbReference type="SMART" id="SM01119">
    <property type="entry name" value="D-ser_dehydrat"/>
    <property type="match status" value="1"/>
</dbReference>
<accession>A0A2S9JQ86</accession>
<feature type="domain" description="D-serine dehydratase-like" evidence="3">
    <location>
        <begin position="309"/>
        <end position="407"/>
    </location>
</feature>
<evidence type="ECO:0000313" key="4">
    <source>
        <dbReference type="EMBL" id="PRD55345.1"/>
    </source>
</evidence>
<dbReference type="PANTHER" id="PTHR28004:SF8">
    <property type="entry name" value="D-SERINE DEAMINASE"/>
    <property type="match status" value="1"/>
</dbReference>
<gene>
    <name evidence="4" type="ORF">C5750_09275</name>
</gene>
<dbReference type="Pfam" id="PF01168">
    <property type="entry name" value="Ala_racemase_N"/>
    <property type="match status" value="1"/>
</dbReference>
<dbReference type="Proteomes" id="UP000238563">
    <property type="component" value="Unassembled WGS sequence"/>
</dbReference>
<dbReference type="CDD" id="cd06818">
    <property type="entry name" value="PLPDE_III_cryptic_DSD"/>
    <property type="match status" value="1"/>
</dbReference>
<dbReference type="RefSeq" id="WP_105733574.1">
    <property type="nucleotide sequence ID" value="NZ_PVBT01000002.1"/>
</dbReference>
<dbReference type="InterPro" id="IPR001608">
    <property type="entry name" value="Ala_racemase_N"/>
</dbReference>
<dbReference type="Pfam" id="PF14031">
    <property type="entry name" value="D-ser_dehydrat"/>
    <property type="match status" value="1"/>
</dbReference>
<name>A0A2S9JQ86_9HYPH</name>